<feature type="compositionally biased region" description="Polar residues" evidence="1">
    <location>
        <begin position="130"/>
        <end position="158"/>
    </location>
</feature>
<keyword evidence="3" id="KW-1185">Reference proteome</keyword>
<name>A0AAD5VAZ2_9APHY</name>
<evidence type="ECO:0000256" key="1">
    <source>
        <dbReference type="SAM" id="MobiDB-lite"/>
    </source>
</evidence>
<feature type="compositionally biased region" description="Polar residues" evidence="1">
    <location>
        <begin position="286"/>
        <end position="309"/>
    </location>
</feature>
<feature type="region of interest" description="Disordered" evidence="1">
    <location>
        <begin position="24"/>
        <end position="67"/>
    </location>
</feature>
<feature type="compositionally biased region" description="Basic and acidic residues" evidence="1">
    <location>
        <begin position="183"/>
        <end position="196"/>
    </location>
</feature>
<feature type="region of interest" description="Disordered" evidence="1">
    <location>
        <begin position="116"/>
        <end position="203"/>
    </location>
</feature>
<accession>A0AAD5VAZ2</accession>
<feature type="compositionally biased region" description="Basic residues" evidence="1">
    <location>
        <begin position="339"/>
        <end position="349"/>
    </location>
</feature>
<protein>
    <submittedName>
        <fullName evidence="2">Uncharacterized protein</fullName>
    </submittedName>
</protein>
<comment type="caution">
    <text evidence="2">The sequence shown here is derived from an EMBL/GenBank/DDBJ whole genome shotgun (WGS) entry which is preliminary data.</text>
</comment>
<feature type="compositionally biased region" description="Polar residues" evidence="1">
    <location>
        <begin position="48"/>
        <end position="67"/>
    </location>
</feature>
<feature type="region of interest" description="Disordered" evidence="1">
    <location>
        <begin position="274"/>
        <end position="309"/>
    </location>
</feature>
<feature type="compositionally biased region" description="Basic and acidic residues" evidence="1">
    <location>
        <begin position="350"/>
        <end position="363"/>
    </location>
</feature>
<feature type="region of interest" description="Disordered" evidence="1">
    <location>
        <begin position="321"/>
        <end position="374"/>
    </location>
</feature>
<dbReference type="EMBL" id="JANAWD010000027">
    <property type="protein sequence ID" value="KAJ3490497.1"/>
    <property type="molecule type" value="Genomic_DNA"/>
</dbReference>
<organism evidence="2 3">
    <name type="scientific">Meripilus lineatus</name>
    <dbReference type="NCBI Taxonomy" id="2056292"/>
    <lineage>
        <taxon>Eukaryota</taxon>
        <taxon>Fungi</taxon>
        <taxon>Dikarya</taxon>
        <taxon>Basidiomycota</taxon>
        <taxon>Agaricomycotina</taxon>
        <taxon>Agaricomycetes</taxon>
        <taxon>Polyporales</taxon>
        <taxon>Meripilaceae</taxon>
        <taxon>Meripilus</taxon>
    </lineage>
</organism>
<dbReference type="AlphaFoldDB" id="A0AAD5VAZ2"/>
<evidence type="ECO:0000313" key="3">
    <source>
        <dbReference type="Proteomes" id="UP001212997"/>
    </source>
</evidence>
<reference evidence="2" key="1">
    <citation type="submission" date="2022-07" db="EMBL/GenBank/DDBJ databases">
        <title>Genome Sequence of Physisporinus lineatus.</title>
        <authorList>
            <person name="Buettner E."/>
        </authorList>
    </citation>
    <scope>NUCLEOTIDE SEQUENCE</scope>
    <source>
        <strain evidence="2">VT162</strain>
    </source>
</reference>
<sequence>MSDNGSDEFPDIFEGVDWDVMSQSIPSLSFPSEPVAQEQGGISPPPNLNTEIPPNSVPLSTSVAASTTSDEYQFDEIDQDTLDQISLIEAAYLSKTNTTIAGPVVTSQFTIYPSTSAPQDTSEHFHQGGHASSLQPYKPSTSSTNYRSQESHPTPSSSQKRRVQLEEEAGPSKKRFRASSPEDSPRDARSDTREPRVNPPLDQRVERALRDFEDELACPISKLSPTTPMIPNFAMDNTVEKHIQVLSNSGVSDWGPHGKKFQEWTSRRSHWKQMVQEREGKARVTAGSSRDIQATSSHSHDSVQQITPPQLTNEQRVRELAHNHSLEPPVVPTNQREPPRRRRHSRRSRYPQDHDNGTGHDDNTANPRRRSRRR</sequence>
<dbReference type="Proteomes" id="UP001212997">
    <property type="component" value="Unassembled WGS sequence"/>
</dbReference>
<evidence type="ECO:0000313" key="2">
    <source>
        <dbReference type="EMBL" id="KAJ3490497.1"/>
    </source>
</evidence>
<gene>
    <name evidence="2" type="ORF">NLI96_g1381</name>
</gene>
<proteinExistence type="predicted"/>